<dbReference type="RefSeq" id="XP_040657614.1">
    <property type="nucleotide sequence ID" value="XM_040802581.1"/>
</dbReference>
<sequence length="103" mass="11287">MPTISPGQLAFSALRYLPMPVLVLNSLETVVLANEAMGRMLGIIADDLDHDNAAAIIDHLREQTLGPSPSRTKQDVVVDVVISHKDIGKATFDSRYKAKEPKY</sequence>
<dbReference type="Proteomes" id="UP000076580">
    <property type="component" value="Chromosome 02"/>
</dbReference>
<dbReference type="AlphaFoldDB" id="A0A151GMP0"/>
<name>A0A151GMP0_DRECN</name>
<dbReference type="InParanoid" id="A0A151GMP0"/>
<dbReference type="GeneID" id="63717918"/>
<comment type="caution">
    <text evidence="1">The sequence shown here is derived from an EMBL/GenBank/DDBJ whole genome shotgun (WGS) entry which is preliminary data.</text>
</comment>
<accession>A0A151GMP0</accession>
<dbReference type="STRING" id="98403.A0A151GMP0"/>
<protein>
    <recommendedName>
        <fullName evidence="3">PAS domain-containing protein</fullName>
    </recommendedName>
</protein>
<evidence type="ECO:0008006" key="3">
    <source>
        <dbReference type="Google" id="ProtNLM"/>
    </source>
</evidence>
<keyword evidence="2" id="KW-1185">Reference proteome</keyword>
<organism evidence="1 2">
    <name type="scientific">Drechmeria coniospora</name>
    <name type="common">Nematophagous fungus</name>
    <name type="synonym">Meria coniospora</name>
    <dbReference type="NCBI Taxonomy" id="98403"/>
    <lineage>
        <taxon>Eukaryota</taxon>
        <taxon>Fungi</taxon>
        <taxon>Dikarya</taxon>
        <taxon>Ascomycota</taxon>
        <taxon>Pezizomycotina</taxon>
        <taxon>Sordariomycetes</taxon>
        <taxon>Hypocreomycetidae</taxon>
        <taxon>Hypocreales</taxon>
        <taxon>Ophiocordycipitaceae</taxon>
        <taxon>Drechmeria</taxon>
    </lineage>
</organism>
<reference evidence="1 2" key="1">
    <citation type="journal article" date="2016" name="Sci. Rep.">
        <title>Insights into Adaptations to a Near-Obligate Nematode Endoparasitic Lifestyle from the Finished Genome of Drechmeria coniospora.</title>
        <authorList>
            <person name="Zhang L."/>
            <person name="Zhou Z."/>
            <person name="Guo Q."/>
            <person name="Fokkens L."/>
            <person name="Miskei M."/>
            <person name="Pocsi I."/>
            <person name="Zhang W."/>
            <person name="Chen M."/>
            <person name="Wang L."/>
            <person name="Sun Y."/>
            <person name="Donzelli B.G."/>
            <person name="Gibson D.M."/>
            <person name="Nelson D.R."/>
            <person name="Luo J.G."/>
            <person name="Rep M."/>
            <person name="Liu H."/>
            <person name="Yang S."/>
            <person name="Wang J."/>
            <person name="Krasnoff S.B."/>
            <person name="Xu Y."/>
            <person name="Molnar I."/>
            <person name="Lin M."/>
        </authorList>
    </citation>
    <scope>NUCLEOTIDE SEQUENCE [LARGE SCALE GENOMIC DNA]</scope>
    <source>
        <strain evidence="1 2">ARSEF 6962</strain>
    </source>
</reference>
<evidence type="ECO:0000313" key="1">
    <source>
        <dbReference type="EMBL" id="KYK58262.1"/>
    </source>
</evidence>
<proteinExistence type="predicted"/>
<gene>
    <name evidence="1" type="ORF">DCS_05275</name>
</gene>
<dbReference type="EMBL" id="LAYC01000002">
    <property type="protein sequence ID" value="KYK58262.1"/>
    <property type="molecule type" value="Genomic_DNA"/>
</dbReference>
<evidence type="ECO:0000313" key="2">
    <source>
        <dbReference type="Proteomes" id="UP000076580"/>
    </source>
</evidence>